<dbReference type="STRING" id="6210.W6UND7"/>
<dbReference type="CTD" id="36341087"/>
<feature type="region of interest" description="Disordered" evidence="1">
    <location>
        <begin position="24"/>
        <end position="49"/>
    </location>
</feature>
<evidence type="ECO:0000313" key="2">
    <source>
        <dbReference type="EMBL" id="EUB59752.1"/>
    </source>
</evidence>
<protein>
    <submittedName>
        <fullName evidence="2">Uncharacterized protein</fullName>
    </submittedName>
</protein>
<dbReference type="EMBL" id="APAU02000039">
    <property type="protein sequence ID" value="EUB59752.1"/>
    <property type="molecule type" value="Genomic_DNA"/>
</dbReference>
<evidence type="ECO:0000256" key="1">
    <source>
        <dbReference type="SAM" id="MobiDB-lite"/>
    </source>
</evidence>
<reference evidence="2 3" key="1">
    <citation type="journal article" date="2013" name="Nat. Genet.">
        <title>The genome of the hydatid tapeworm Echinococcus granulosus.</title>
        <authorList>
            <person name="Zheng H."/>
            <person name="Zhang W."/>
            <person name="Zhang L."/>
            <person name="Zhang Z."/>
            <person name="Li J."/>
            <person name="Lu G."/>
            <person name="Zhu Y."/>
            <person name="Wang Y."/>
            <person name="Huang Y."/>
            <person name="Liu J."/>
            <person name="Kang H."/>
            <person name="Chen J."/>
            <person name="Wang L."/>
            <person name="Chen A."/>
            <person name="Yu S."/>
            <person name="Gao Z."/>
            <person name="Jin L."/>
            <person name="Gu W."/>
            <person name="Wang Z."/>
            <person name="Zhao L."/>
            <person name="Shi B."/>
            <person name="Wen H."/>
            <person name="Lin R."/>
            <person name="Jones M.K."/>
            <person name="Brejova B."/>
            <person name="Vinar T."/>
            <person name="Zhao G."/>
            <person name="McManus D.P."/>
            <person name="Chen Z."/>
            <person name="Zhou Y."/>
            <person name="Wang S."/>
        </authorList>
    </citation>
    <scope>NUCLEOTIDE SEQUENCE [LARGE SCALE GENOMIC DNA]</scope>
</reference>
<evidence type="ECO:0000313" key="3">
    <source>
        <dbReference type="Proteomes" id="UP000019149"/>
    </source>
</evidence>
<gene>
    <name evidence="2" type="ORF">EGR_05372</name>
</gene>
<name>W6UND7_ECHGR</name>
<keyword evidence="3" id="KW-1185">Reference proteome</keyword>
<dbReference type="AlphaFoldDB" id="W6UND7"/>
<feature type="compositionally biased region" description="Basic residues" evidence="1">
    <location>
        <begin position="25"/>
        <end position="37"/>
    </location>
</feature>
<organism evidence="2 3">
    <name type="scientific">Echinococcus granulosus</name>
    <name type="common">Hydatid tapeworm</name>
    <dbReference type="NCBI Taxonomy" id="6210"/>
    <lineage>
        <taxon>Eukaryota</taxon>
        <taxon>Metazoa</taxon>
        <taxon>Spiralia</taxon>
        <taxon>Lophotrochozoa</taxon>
        <taxon>Platyhelminthes</taxon>
        <taxon>Cestoda</taxon>
        <taxon>Eucestoda</taxon>
        <taxon>Cyclophyllidea</taxon>
        <taxon>Taeniidae</taxon>
        <taxon>Echinococcus</taxon>
        <taxon>Echinococcus granulosus group</taxon>
    </lineage>
</organism>
<dbReference type="Proteomes" id="UP000019149">
    <property type="component" value="Unassembled WGS sequence"/>
</dbReference>
<dbReference type="RefSeq" id="XP_024350948.1">
    <property type="nucleotide sequence ID" value="XM_024494621.1"/>
</dbReference>
<sequence length="72" mass="8051">MTSLGQREREYCVAIAVAKAGGAERRRRAQVAKRRRKADQQQHQPAQLQKPIVAAVVDNGLPKPTQIVFDED</sequence>
<comment type="caution">
    <text evidence="2">The sequence shown here is derived from an EMBL/GenBank/DDBJ whole genome shotgun (WGS) entry which is preliminary data.</text>
</comment>
<dbReference type="KEGG" id="egl:EGR_05372"/>
<accession>W6UND7</accession>
<dbReference type="GeneID" id="36341087"/>
<proteinExistence type="predicted"/>